<accession>T1GR10</accession>
<dbReference type="EnsemblMetazoa" id="MESCA006078-RA">
    <property type="protein sequence ID" value="MESCA006078-PA"/>
    <property type="gene ID" value="MESCA006078"/>
</dbReference>
<protein>
    <submittedName>
        <fullName evidence="1">Uncharacterized protein</fullName>
    </submittedName>
</protein>
<evidence type="ECO:0000313" key="2">
    <source>
        <dbReference type="Proteomes" id="UP000015102"/>
    </source>
</evidence>
<dbReference type="HOGENOM" id="CLU_2017864_0_0_1"/>
<reference evidence="1" key="2">
    <citation type="submission" date="2015-06" db="UniProtKB">
        <authorList>
            <consortium name="EnsemblMetazoa"/>
        </authorList>
    </citation>
    <scope>IDENTIFICATION</scope>
</reference>
<sequence>MNFAGLSDVIDALESQQVKENISSWIVNIEPQEYVSKAVFCGLNINLSKAELVLFNTKHTAPNLILPHLDDVSISLFSEAQYLRFIPVSKLKWERGVHKKSLNARSTFGKTWDLMTKIMAWLL</sequence>
<dbReference type="AlphaFoldDB" id="T1GR10"/>
<evidence type="ECO:0000313" key="1">
    <source>
        <dbReference type="EnsemblMetazoa" id="MESCA006078-PA"/>
    </source>
</evidence>
<organism evidence="1 2">
    <name type="scientific">Megaselia scalaris</name>
    <name type="common">Humpbacked fly</name>
    <name type="synonym">Phora scalaris</name>
    <dbReference type="NCBI Taxonomy" id="36166"/>
    <lineage>
        <taxon>Eukaryota</taxon>
        <taxon>Metazoa</taxon>
        <taxon>Ecdysozoa</taxon>
        <taxon>Arthropoda</taxon>
        <taxon>Hexapoda</taxon>
        <taxon>Insecta</taxon>
        <taxon>Pterygota</taxon>
        <taxon>Neoptera</taxon>
        <taxon>Endopterygota</taxon>
        <taxon>Diptera</taxon>
        <taxon>Brachycera</taxon>
        <taxon>Muscomorpha</taxon>
        <taxon>Platypezoidea</taxon>
        <taxon>Phoridae</taxon>
        <taxon>Megaseliini</taxon>
        <taxon>Megaselia</taxon>
    </lineage>
</organism>
<name>T1GR10_MEGSC</name>
<dbReference type="Proteomes" id="UP000015102">
    <property type="component" value="Unassembled WGS sequence"/>
</dbReference>
<dbReference type="EMBL" id="CAQQ02029812">
    <property type="status" value="NOT_ANNOTATED_CDS"/>
    <property type="molecule type" value="Genomic_DNA"/>
</dbReference>
<dbReference type="EMBL" id="CAQQ02029811">
    <property type="status" value="NOT_ANNOTATED_CDS"/>
    <property type="molecule type" value="Genomic_DNA"/>
</dbReference>
<proteinExistence type="predicted"/>
<keyword evidence="2" id="KW-1185">Reference proteome</keyword>
<reference evidence="2" key="1">
    <citation type="submission" date="2013-02" db="EMBL/GenBank/DDBJ databases">
        <authorList>
            <person name="Hughes D."/>
        </authorList>
    </citation>
    <scope>NUCLEOTIDE SEQUENCE</scope>
    <source>
        <strain>Durham</strain>
        <strain evidence="2">NC isolate 2 -- Noor lab</strain>
    </source>
</reference>